<feature type="non-terminal residue" evidence="1">
    <location>
        <position position="1"/>
    </location>
</feature>
<evidence type="ECO:0000313" key="2">
    <source>
        <dbReference type="Proteomes" id="UP000265520"/>
    </source>
</evidence>
<comment type="caution">
    <text evidence="1">The sequence shown here is derived from an EMBL/GenBank/DDBJ whole genome shotgun (WGS) entry which is preliminary data.</text>
</comment>
<proteinExistence type="predicted"/>
<name>A0A392W222_9FABA</name>
<sequence length="48" mass="5281">VAERRAVLIRVSKSEVLAGNERLANSLAIKVRPLKILVRSLVDDIVSI</sequence>
<keyword evidence="2" id="KW-1185">Reference proteome</keyword>
<evidence type="ECO:0000313" key="1">
    <source>
        <dbReference type="EMBL" id="MCI94337.1"/>
    </source>
</evidence>
<reference evidence="1 2" key="1">
    <citation type="journal article" date="2018" name="Front. Plant Sci.">
        <title>Red Clover (Trifolium pratense) and Zigzag Clover (T. medium) - A Picture of Genomic Similarities and Differences.</title>
        <authorList>
            <person name="Dluhosova J."/>
            <person name="Istvanek J."/>
            <person name="Nedelnik J."/>
            <person name="Repkova J."/>
        </authorList>
    </citation>
    <scope>NUCLEOTIDE SEQUENCE [LARGE SCALE GENOMIC DNA]</scope>
    <source>
        <strain evidence="2">cv. 10/8</strain>
        <tissue evidence="1">Leaf</tissue>
    </source>
</reference>
<dbReference type="Proteomes" id="UP000265520">
    <property type="component" value="Unassembled WGS sequence"/>
</dbReference>
<dbReference type="EMBL" id="LXQA011353518">
    <property type="protein sequence ID" value="MCI94337.1"/>
    <property type="molecule type" value="Genomic_DNA"/>
</dbReference>
<protein>
    <submittedName>
        <fullName evidence="1">Uncharacterized protein</fullName>
    </submittedName>
</protein>
<accession>A0A392W222</accession>
<organism evidence="1 2">
    <name type="scientific">Trifolium medium</name>
    <dbReference type="NCBI Taxonomy" id="97028"/>
    <lineage>
        <taxon>Eukaryota</taxon>
        <taxon>Viridiplantae</taxon>
        <taxon>Streptophyta</taxon>
        <taxon>Embryophyta</taxon>
        <taxon>Tracheophyta</taxon>
        <taxon>Spermatophyta</taxon>
        <taxon>Magnoliopsida</taxon>
        <taxon>eudicotyledons</taxon>
        <taxon>Gunneridae</taxon>
        <taxon>Pentapetalae</taxon>
        <taxon>rosids</taxon>
        <taxon>fabids</taxon>
        <taxon>Fabales</taxon>
        <taxon>Fabaceae</taxon>
        <taxon>Papilionoideae</taxon>
        <taxon>50 kb inversion clade</taxon>
        <taxon>NPAAA clade</taxon>
        <taxon>Hologalegina</taxon>
        <taxon>IRL clade</taxon>
        <taxon>Trifolieae</taxon>
        <taxon>Trifolium</taxon>
    </lineage>
</organism>
<dbReference type="AlphaFoldDB" id="A0A392W222"/>